<evidence type="ECO:0000313" key="3">
    <source>
        <dbReference type="Proteomes" id="UP001501866"/>
    </source>
</evidence>
<accession>A0ABP6PVR9</accession>
<dbReference type="EMBL" id="BAAAUH010000041">
    <property type="protein sequence ID" value="GAA3191878.1"/>
    <property type="molecule type" value="Genomic_DNA"/>
</dbReference>
<gene>
    <name evidence="2" type="ORF">GCM10010451_47240</name>
</gene>
<evidence type="ECO:0000313" key="2">
    <source>
        <dbReference type="EMBL" id="GAA3191878.1"/>
    </source>
</evidence>
<proteinExistence type="predicted"/>
<evidence type="ECO:0000256" key="1">
    <source>
        <dbReference type="SAM" id="MobiDB-lite"/>
    </source>
</evidence>
<organism evidence="2 3">
    <name type="scientific">Streptomyces virens</name>
    <dbReference type="NCBI Taxonomy" id="285572"/>
    <lineage>
        <taxon>Bacteria</taxon>
        <taxon>Bacillati</taxon>
        <taxon>Actinomycetota</taxon>
        <taxon>Actinomycetes</taxon>
        <taxon>Kitasatosporales</taxon>
        <taxon>Streptomycetaceae</taxon>
        <taxon>Streptomyces</taxon>
    </lineage>
</organism>
<reference evidence="3" key="1">
    <citation type="journal article" date="2019" name="Int. J. Syst. Evol. Microbiol.">
        <title>The Global Catalogue of Microorganisms (GCM) 10K type strain sequencing project: providing services to taxonomists for standard genome sequencing and annotation.</title>
        <authorList>
            <consortium name="The Broad Institute Genomics Platform"/>
            <consortium name="The Broad Institute Genome Sequencing Center for Infectious Disease"/>
            <person name="Wu L."/>
            <person name="Ma J."/>
        </authorList>
    </citation>
    <scope>NUCLEOTIDE SEQUENCE [LARGE SCALE GENOMIC DNA]</scope>
    <source>
        <strain evidence="3">JCM 9095</strain>
    </source>
</reference>
<feature type="region of interest" description="Disordered" evidence="1">
    <location>
        <begin position="75"/>
        <end position="95"/>
    </location>
</feature>
<name>A0ABP6PVR9_9ACTN</name>
<comment type="caution">
    <text evidence="2">The sequence shown here is derived from an EMBL/GenBank/DDBJ whole genome shotgun (WGS) entry which is preliminary data.</text>
</comment>
<keyword evidence="3" id="KW-1185">Reference proteome</keyword>
<dbReference type="Proteomes" id="UP001501866">
    <property type="component" value="Unassembled WGS sequence"/>
</dbReference>
<protein>
    <submittedName>
        <fullName evidence="2">Uncharacterized protein</fullName>
    </submittedName>
</protein>
<sequence>MGTSTATRPVRPVTRLDALREIANDSSRAAFSTRALVAGDTVDSPRRVRETVEGDTPARWATSASVAPFATGSPTMCGTLTQRPPHQVNAVTALS</sequence>